<dbReference type="CDD" id="cd00867">
    <property type="entry name" value="Trans_IPPS"/>
    <property type="match status" value="1"/>
</dbReference>
<comment type="caution">
    <text evidence="7">The sequence shown here is derived from an EMBL/GenBank/DDBJ whole genome shotgun (WGS) entry which is preliminary data.</text>
</comment>
<evidence type="ECO:0000313" key="7">
    <source>
        <dbReference type="EMBL" id="PIS42173.1"/>
    </source>
</evidence>
<dbReference type="PANTHER" id="PTHR12001">
    <property type="entry name" value="GERANYLGERANYL PYROPHOSPHATE SYNTHASE"/>
    <property type="match status" value="1"/>
</dbReference>
<comment type="similarity">
    <text evidence="2 6">Belongs to the FPP/GGPP synthase family.</text>
</comment>
<dbReference type="InterPro" id="IPR008949">
    <property type="entry name" value="Isoprenoid_synthase_dom_sf"/>
</dbReference>
<gene>
    <name evidence="7" type="ORF">COT24_05140</name>
</gene>
<protein>
    <recommendedName>
        <fullName evidence="9">Polyprenyl synthetase</fullName>
    </recommendedName>
</protein>
<sequence>MMSYRQRERERHKLKIKYFDYLHYTATRVDPYVKEFLRSHFKLYPLAAEMFLSKYRFGNPQLRPALVRLAYELVGGNDWEKIIPVCAAIEVEETAYYCLDDFFDQEPTSKKDRDRLILQAVGFYSIAHDMTRAIRHCLSDEYFWRILEEMSNLDANTLQAGIIDSVMHGTDEQFYMGKVEGYNFWEQALKIGGLLRESANPNIELLGKIGKKIGMAHILSNDCWDFGKDLEDFRQGKSTLPIIFALNNASGQDREALTALLGRKDLSAQEIDVVRSIMVRCGAIEQGRKKALELCADAIELLHQFPDSEARQLIEFSTTYTQRNKYYKLLNRYKQQSP</sequence>
<dbReference type="Proteomes" id="UP000231542">
    <property type="component" value="Unassembled WGS sequence"/>
</dbReference>
<evidence type="ECO:0000256" key="5">
    <source>
        <dbReference type="ARBA" id="ARBA00022842"/>
    </source>
</evidence>
<dbReference type="AlphaFoldDB" id="A0A2H0YWR7"/>
<name>A0A2H0YWR7_9BACT</name>
<keyword evidence="3 6" id="KW-0808">Transferase</keyword>
<proteinExistence type="inferred from homology"/>
<evidence type="ECO:0000256" key="1">
    <source>
        <dbReference type="ARBA" id="ARBA00001946"/>
    </source>
</evidence>
<dbReference type="GO" id="GO:0046872">
    <property type="term" value="F:metal ion binding"/>
    <property type="evidence" value="ECO:0007669"/>
    <property type="project" value="UniProtKB-KW"/>
</dbReference>
<dbReference type="Gene3D" id="1.10.600.10">
    <property type="entry name" value="Farnesyl Diphosphate Synthase"/>
    <property type="match status" value="1"/>
</dbReference>
<dbReference type="InterPro" id="IPR000092">
    <property type="entry name" value="Polyprenyl_synt"/>
</dbReference>
<dbReference type="Pfam" id="PF00348">
    <property type="entry name" value="polyprenyl_synt"/>
    <property type="match status" value="1"/>
</dbReference>
<evidence type="ECO:0000256" key="4">
    <source>
        <dbReference type="ARBA" id="ARBA00022723"/>
    </source>
</evidence>
<comment type="cofactor">
    <cofactor evidence="1">
        <name>Mg(2+)</name>
        <dbReference type="ChEBI" id="CHEBI:18420"/>
    </cofactor>
</comment>
<keyword evidence="4" id="KW-0479">Metal-binding</keyword>
<organism evidence="7 8">
    <name type="scientific">Candidatus Kerfeldbacteria bacterium CG08_land_8_20_14_0_20_40_16</name>
    <dbReference type="NCBI Taxonomy" id="2014244"/>
    <lineage>
        <taxon>Bacteria</taxon>
        <taxon>Candidatus Kerfeldiibacteriota</taxon>
    </lineage>
</organism>
<dbReference type="EMBL" id="PEXU01000056">
    <property type="protein sequence ID" value="PIS42173.1"/>
    <property type="molecule type" value="Genomic_DNA"/>
</dbReference>
<evidence type="ECO:0000313" key="8">
    <source>
        <dbReference type="Proteomes" id="UP000231542"/>
    </source>
</evidence>
<evidence type="ECO:0000256" key="6">
    <source>
        <dbReference type="RuleBase" id="RU004466"/>
    </source>
</evidence>
<dbReference type="PANTHER" id="PTHR12001:SF85">
    <property type="entry name" value="SHORT CHAIN ISOPRENYL DIPHOSPHATE SYNTHASE"/>
    <property type="match status" value="1"/>
</dbReference>
<dbReference type="SUPFAM" id="SSF48576">
    <property type="entry name" value="Terpenoid synthases"/>
    <property type="match status" value="1"/>
</dbReference>
<evidence type="ECO:0000256" key="3">
    <source>
        <dbReference type="ARBA" id="ARBA00022679"/>
    </source>
</evidence>
<evidence type="ECO:0000256" key="2">
    <source>
        <dbReference type="ARBA" id="ARBA00006706"/>
    </source>
</evidence>
<accession>A0A2H0YWR7</accession>
<reference evidence="7 8" key="1">
    <citation type="submission" date="2017-09" db="EMBL/GenBank/DDBJ databases">
        <title>Depth-based differentiation of microbial function through sediment-hosted aquifers and enrichment of novel symbionts in the deep terrestrial subsurface.</title>
        <authorList>
            <person name="Probst A.J."/>
            <person name="Ladd B."/>
            <person name="Jarett J.K."/>
            <person name="Geller-Mcgrath D.E."/>
            <person name="Sieber C.M."/>
            <person name="Emerson J.B."/>
            <person name="Anantharaman K."/>
            <person name="Thomas B.C."/>
            <person name="Malmstrom R."/>
            <person name="Stieglmeier M."/>
            <person name="Klingl A."/>
            <person name="Woyke T."/>
            <person name="Ryan C.M."/>
            <person name="Banfield J.F."/>
        </authorList>
    </citation>
    <scope>NUCLEOTIDE SEQUENCE [LARGE SCALE GENOMIC DNA]</scope>
    <source>
        <strain evidence="7">CG08_land_8_20_14_0_20_40_16</strain>
    </source>
</reference>
<keyword evidence="5" id="KW-0460">Magnesium</keyword>
<evidence type="ECO:0008006" key="9">
    <source>
        <dbReference type="Google" id="ProtNLM"/>
    </source>
</evidence>
<dbReference type="GO" id="GO:0004659">
    <property type="term" value="F:prenyltransferase activity"/>
    <property type="evidence" value="ECO:0007669"/>
    <property type="project" value="InterPro"/>
</dbReference>
<dbReference type="GO" id="GO:0008299">
    <property type="term" value="P:isoprenoid biosynthetic process"/>
    <property type="evidence" value="ECO:0007669"/>
    <property type="project" value="InterPro"/>
</dbReference>